<feature type="signal peptide" evidence="1">
    <location>
        <begin position="1"/>
        <end position="20"/>
    </location>
</feature>
<comment type="caution">
    <text evidence="2">The sequence shown here is derived from an EMBL/GenBank/DDBJ whole genome shotgun (WGS) entry which is preliminary data.</text>
</comment>
<evidence type="ECO:0000313" key="3">
    <source>
        <dbReference type="Proteomes" id="UP001218188"/>
    </source>
</evidence>
<feature type="chain" id="PRO_5042075100" description="Secreted protein" evidence="1">
    <location>
        <begin position="21"/>
        <end position="131"/>
    </location>
</feature>
<dbReference type="AlphaFoldDB" id="A0AAD6S146"/>
<evidence type="ECO:0000256" key="1">
    <source>
        <dbReference type="SAM" id="SignalP"/>
    </source>
</evidence>
<protein>
    <recommendedName>
        <fullName evidence="4">Secreted protein</fullName>
    </recommendedName>
</protein>
<dbReference type="Proteomes" id="UP001218188">
    <property type="component" value="Unassembled WGS sequence"/>
</dbReference>
<evidence type="ECO:0008006" key="4">
    <source>
        <dbReference type="Google" id="ProtNLM"/>
    </source>
</evidence>
<dbReference type="EMBL" id="JARJCM010000311">
    <property type="protein sequence ID" value="KAJ7019005.1"/>
    <property type="molecule type" value="Genomic_DNA"/>
</dbReference>
<keyword evidence="3" id="KW-1185">Reference proteome</keyword>
<sequence length="131" mass="14610">RWRRSLGPLSLPVLHPLLSASVFSVSPFLCNVSRIRLGTTECIELLAGRVLWPRDFSFSSATRRTTTPLLYYHVQVLLRCLSGSVASIWAVEWVLQCTEYVPLCLQFEHSAVTVGSSSASHLGAQISTEYR</sequence>
<accession>A0AAD6S146</accession>
<feature type="non-terminal residue" evidence="2">
    <location>
        <position position="1"/>
    </location>
</feature>
<gene>
    <name evidence="2" type="ORF">C8F04DRAFT_1149118</name>
</gene>
<keyword evidence="1" id="KW-0732">Signal</keyword>
<name>A0AAD6S146_9AGAR</name>
<proteinExistence type="predicted"/>
<reference evidence="2" key="1">
    <citation type="submission" date="2023-03" db="EMBL/GenBank/DDBJ databases">
        <title>Massive genome expansion in bonnet fungi (Mycena s.s.) driven by repeated elements and novel gene families across ecological guilds.</title>
        <authorList>
            <consortium name="Lawrence Berkeley National Laboratory"/>
            <person name="Harder C.B."/>
            <person name="Miyauchi S."/>
            <person name="Viragh M."/>
            <person name="Kuo A."/>
            <person name="Thoen E."/>
            <person name="Andreopoulos B."/>
            <person name="Lu D."/>
            <person name="Skrede I."/>
            <person name="Drula E."/>
            <person name="Henrissat B."/>
            <person name="Morin E."/>
            <person name="Kohler A."/>
            <person name="Barry K."/>
            <person name="LaButti K."/>
            <person name="Morin E."/>
            <person name="Salamov A."/>
            <person name="Lipzen A."/>
            <person name="Mereny Z."/>
            <person name="Hegedus B."/>
            <person name="Baldrian P."/>
            <person name="Stursova M."/>
            <person name="Weitz H."/>
            <person name="Taylor A."/>
            <person name="Grigoriev I.V."/>
            <person name="Nagy L.G."/>
            <person name="Martin F."/>
            <person name="Kauserud H."/>
        </authorList>
    </citation>
    <scope>NUCLEOTIDE SEQUENCE</scope>
    <source>
        <strain evidence="2">CBHHK200</strain>
    </source>
</reference>
<organism evidence="2 3">
    <name type="scientific">Mycena alexandri</name>
    <dbReference type="NCBI Taxonomy" id="1745969"/>
    <lineage>
        <taxon>Eukaryota</taxon>
        <taxon>Fungi</taxon>
        <taxon>Dikarya</taxon>
        <taxon>Basidiomycota</taxon>
        <taxon>Agaricomycotina</taxon>
        <taxon>Agaricomycetes</taxon>
        <taxon>Agaricomycetidae</taxon>
        <taxon>Agaricales</taxon>
        <taxon>Marasmiineae</taxon>
        <taxon>Mycenaceae</taxon>
        <taxon>Mycena</taxon>
    </lineage>
</organism>
<evidence type="ECO:0000313" key="2">
    <source>
        <dbReference type="EMBL" id="KAJ7019005.1"/>
    </source>
</evidence>